<evidence type="ECO:0000313" key="2">
    <source>
        <dbReference type="EMBL" id="KAJ3564156.1"/>
    </source>
</evidence>
<feature type="region of interest" description="Disordered" evidence="1">
    <location>
        <begin position="672"/>
        <end position="692"/>
    </location>
</feature>
<dbReference type="AlphaFoldDB" id="A0AAD5VPR2"/>
<protein>
    <submittedName>
        <fullName evidence="2">Uncharacterized protein</fullName>
    </submittedName>
</protein>
<name>A0AAD5VPR2_9AGAR</name>
<proteinExistence type="predicted"/>
<evidence type="ECO:0000256" key="1">
    <source>
        <dbReference type="SAM" id="MobiDB-lite"/>
    </source>
</evidence>
<organism evidence="2 3">
    <name type="scientific">Leucocoprinus birnbaumii</name>
    <dbReference type="NCBI Taxonomy" id="56174"/>
    <lineage>
        <taxon>Eukaryota</taxon>
        <taxon>Fungi</taxon>
        <taxon>Dikarya</taxon>
        <taxon>Basidiomycota</taxon>
        <taxon>Agaricomycotina</taxon>
        <taxon>Agaricomycetes</taxon>
        <taxon>Agaricomycetidae</taxon>
        <taxon>Agaricales</taxon>
        <taxon>Agaricineae</taxon>
        <taxon>Agaricaceae</taxon>
        <taxon>Leucocoprinus</taxon>
    </lineage>
</organism>
<gene>
    <name evidence="2" type="ORF">NP233_g8478</name>
</gene>
<reference evidence="2" key="1">
    <citation type="submission" date="2022-07" db="EMBL/GenBank/DDBJ databases">
        <title>Genome Sequence of Leucocoprinus birnbaumii.</title>
        <authorList>
            <person name="Buettner E."/>
        </authorList>
    </citation>
    <scope>NUCLEOTIDE SEQUENCE</scope>
    <source>
        <strain evidence="2">VT141</strain>
    </source>
</reference>
<keyword evidence="3" id="KW-1185">Reference proteome</keyword>
<feature type="compositionally biased region" description="Basic and acidic residues" evidence="1">
    <location>
        <begin position="846"/>
        <end position="857"/>
    </location>
</feature>
<dbReference type="Proteomes" id="UP001213000">
    <property type="component" value="Unassembled WGS sequence"/>
</dbReference>
<feature type="region of interest" description="Disordered" evidence="1">
    <location>
        <begin position="839"/>
        <end position="863"/>
    </location>
</feature>
<sequence>MPNHIYSNFPTVSHNLVQFTRRASLLCKPQTAPAFIQFTLSGEYKEDDRKYQAVINVNENLAQRGAELSIHRDYDSAIGIADDILINSPMTVWAVPHNKFALKGNIHLKHTISYRNVEYQVPYHQIPNFELGNFANRHQVYVLFPKLWNPDLRSRTKPYWISERNRALWYASGMRPAIQTLLGHRIASDWPATLATEKARAQKTHGGTPGWTQKVIPKEYVVQLAGAIRDAIEDDLFLEDEDATWAKEFFFVHDVRGLKHGYYHRVSYAGAQHYLDEFMRDCRLVDNALQLGDWWIDVGIEISSDIGYCVQWATGRHRDVVQQALFIPDEDADRITSLSSSKYSRDLASHLSEVSGFRIEPGSARGPLGAVYVQAYTTDKAIVYNQEGSHHAKFLTMSEALSQDQPCKTINGLYDIYENAKAANSSNARLEIRVPWRHATDALMEFDASVIRSSLYLFTPREWWDFRLIRMTAISQALHQQAIGRTRMRFIHEALTLTAGVDLMDAALPVIEAYESNDLQLAYRVRIEDNDSLVAHIPFGCIFFRRINASEVPRLRVSGPVLPVKSFKFWFNGLDREGVKSKYQTTGFIDRRVIQLTRSTLAKRALTLPYINNTGAPEPDLFHVPDDVQLPPPVFDDGSDIEEQQPEISALEQGPLDTRLSHLWRQFVSDVTSKSPSPRKRTEPSYLKLTDDQRTSGSDEIYRTIRLDKIFRCVYYKFGTEEDWRASFDCMFPPVGFQTSSSTQTYGTCQYFRTWLEMLEENRFNCKEIEKIRDLFFARVFKWDWMPKAEADRMWATSVAKPSKDSLIQWPVIEKRLPAPQILLHVGEAPLFGPVIGEVEDEGEGEERADTIHLRREEEEDSD</sequence>
<comment type="caution">
    <text evidence="2">The sequence shown here is derived from an EMBL/GenBank/DDBJ whole genome shotgun (WGS) entry which is preliminary data.</text>
</comment>
<dbReference type="EMBL" id="JANIEX010000688">
    <property type="protein sequence ID" value="KAJ3564156.1"/>
    <property type="molecule type" value="Genomic_DNA"/>
</dbReference>
<evidence type="ECO:0000313" key="3">
    <source>
        <dbReference type="Proteomes" id="UP001213000"/>
    </source>
</evidence>
<accession>A0AAD5VPR2</accession>